<evidence type="ECO:0000313" key="1">
    <source>
        <dbReference type="EMBL" id="CAB4574764.1"/>
    </source>
</evidence>
<accession>A0A6J6EHP7</accession>
<reference evidence="1" key="1">
    <citation type="submission" date="2020-05" db="EMBL/GenBank/DDBJ databases">
        <authorList>
            <person name="Chiriac C."/>
            <person name="Salcher M."/>
            <person name="Ghai R."/>
            <person name="Kavagutti S V."/>
        </authorList>
    </citation>
    <scope>NUCLEOTIDE SEQUENCE</scope>
</reference>
<organism evidence="1">
    <name type="scientific">freshwater metagenome</name>
    <dbReference type="NCBI Taxonomy" id="449393"/>
    <lineage>
        <taxon>unclassified sequences</taxon>
        <taxon>metagenomes</taxon>
        <taxon>ecological metagenomes</taxon>
    </lineage>
</organism>
<sequence length="229" mass="25352">MLSLQVFMASCDLIAASLGACGCAISVNSEVEYRICAEQKLSVEQVAPKDKPRKWCKYYSNGTIDVPTPLFIEAYVYVGSRLCIGDKPANNTSRSIDDELRDQLAARSGFAIASWLPGGELEIDETAQFEVVFANKVVAAELLGREATIRFTATRFRWVFSDGERAFSAFHQKAFENAENQTAQAFVGIRVDYRFSGQPWVVGVLEAEIPSNLLLLNVVEKPRRTLLVG</sequence>
<name>A0A6J6EHP7_9ZZZZ</name>
<gene>
    <name evidence="1" type="ORF">UFOPK1693_00959</name>
</gene>
<protein>
    <submittedName>
        <fullName evidence="1">Unannotated protein</fullName>
    </submittedName>
</protein>
<proteinExistence type="predicted"/>
<dbReference type="AlphaFoldDB" id="A0A6J6EHP7"/>
<dbReference type="EMBL" id="CAEZTO010000017">
    <property type="protein sequence ID" value="CAB4574764.1"/>
    <property type="molecule type" value="Genomic_DNA"/>
</dbReference>